<dbReference type="InterPro" id="IPR046272">
    <property type="entry name" value="DUF6305"/>
</dbReference>
<reference evidence="2" key="1">
    <citation type="submission" date="2017-02" db="EMBL/GenBank/DDBJ databases">
        <authorList>
            <person name="Regsiter A."/>
            <person name="William W."/>
        </authorList>
    </citation>
    <scope>NUCLEOTIDE SEQUENCE</scope>
    <source>
        <strain evidence="2">BdmA 4</strain>
    </source>
</reference>
<dbReference type="EMBL" id="FWDO01000005">
    <property type="protein sequence ID" value="SLM18493.1"/>
    <property type="molecule type" value="Genomic_DNA"/>
</dbReference>
<dbReference type="PROSITE" id="PS51257">
    <property type="entry name" value="PROKAR_LIPOPROTEIN"/>
    <property type="match status" value="1"/>
</dbReference>
<proteinExistence type="predicted"/>
<organism evidence="2">
    <name type="scientific">uncultured spirochete</name>
    <dbReference type="NCBI Taxonomy" id="156406"/>
    <lineage>
        <taxon>Bacteria</taxon>
        <taxon>Pseudomonadati</taxon>
        <taxon>Spirochaetota</taxon>
        <taxon>Spirochaetia</taxon>
        <taxon>Spirochaetales</taxon>
        <taxon>environmental samples</taxon>
    </lineage>
</organism>
<gene>
    <name evidence="2" type="ORF">SPIRO4BDMA_50008</name>
</gene>
<name>A0A3P3XRM5_9SPIR</name>
<feature type="domain" description="DUF6305" evidence="1">
    <location>
        <begin position="35"/>
        <end position="188"/>
    </location>
</feature>
<dbReference type="Pfam" id="PF19823">
    <property type="entry name" value="DUF6305"/>
    <property type="match status" value="1"/>
</dbReference>
<accession>A0A3P3XRM5</accession>
<dbReference type="AlphaFoldDB" id="A0A3P3XRM5"/>
<protein>
    <recommendedName>
        <fullName evidence="1">DUF6305 domain-containing protein</fullName>
    </recommendedName>
</protein>
<evidence type="ECO:0000313" key="2">
    <source>
        <dbReference type="EMBL" id="SLM18493.1"/>
    </source>
</evidence>
<sequence length="190" mass="19802">MRRSGRIVIIVAAVMAACLPLSLAAYNLKAPIAAQPALLTSVGQSADVEMAKAIMGRAKLSFTMDSLVKAQGLASANAKTLIIVVGGSSKGLGAAGISADAELERTKALLTEAKKRGMKIIGLHIGGEARRGELSDRFINAAVPYCDYFIVVEEGNNDGLFTKLCGTKIPLDTVQKISQVGEPLAAAFTK</sequence>
<evidence type="ECO:0000259" key="1">
    <source>
        <dbReference type="Pfam" id="PF19823"/>
    </source>
</evidence>